<protein>
    <submittedName>
        <fullName evidence="1">Uncharacterized protein</fullName>
    </submittedName>
</protein>
<dbReference type="EMBL" id="CP034726">
    <property type="protein sequence ID" value="QBP18115.1"/>
    <property type="molecule type" value="Genomic_DNA"/>
</dbReference>
<evidence type="ECO:0000313" key="1">
    <source>
        <dbReference type="EMBL" id="QBP18115.1"/>
    </source>
</evidence>
<gene>
    <name evidence="1" type="ORF">ELX58_02930</name>
</gene>
<organism evidence="1 2">
    <name type="scientific">Acetilactobacillus jinshanensis</name>
    <dbReference type="NCBI Taxonomy" id="1720083"/>
    <lineage>
        <taxon>Bacteria</taxon>
        <taxon>Bacillati</taxon>
        <taxon>Bacillota</taxon>
        <taxon>Bacilli</taxon>
        <taxon>Lactobacillales</taxon>
        <taxon>Lactobacillaceae</taxon>
        <taxon>Acetilactobacillus</taxon>
    </lineage>
</organism>
<dbReference type="RefSeq" id="WP_133441672.1">
    <property type="nucleotide sequence ID" value="NZ_CP034726.1"/>
</dbReference>
<accession>A0A4P6ZK33</accession>
<keyword evidence="2" id="KW-1185">Reference proteome</keyword>
<evidence type="ECO:0000313" key="2">
    <source>
        <dbReference type="Proteomes" id="UP000294321"/>
    </source>
</evidence>
<name>A0A4P6ZK33_9LACO</name>
<sequence length="267" mass="31109">MVNNLWKKMGYRQIISGLHYLEKVNPSSESTGKGVLMIIQGAQFMFGIDSAKYLKDTYKATGSNSELASTLGDLYSNDEWRKKMWQFVEINDPDFKNVAKKMADQKKIEKKHRKHDVMVLKFLSRYPHLSELEQQIQDALIKGGQSFAKTQSDKKSPLNEINVDPSQKKMDVFVAKVEVRQPKDLITSKKDEYAIFNVYVNMETDNFKFTDNDVIYSNYCKKSNVEKNSHHTPFNVTGKFKEIVNLQPFFMQYLILCNQQYKKYGFK</sequence>
<reference evidence="2" key="1">
    <citation type="submission" date="2018-12" db="EMBL/GenBank/DDBJ databases">
        <title>A new species of lactobacillus.</title>
        <authorList>
            <person name="Jian Y."/>
            <person name="Xin L."/>
            <person name="Hong Z.J."/>
            <person name="Ming L.Z."/>
            <person name="Hong X.Z."/>
        </authorList>
    </citation>
    <scope>NUCLEOTIDE SEQUENCE [LARGE SCALE GENOMIC DNA]</scope>
    <source>
        <strain evidence="2">HSLZ-75</strain>
    </source>
</reference>
<proteinExistence type="predicted"/>
<dbReference type="Proteomes" id="UP000294321">
    <property type="component" value="Chromosome"/>
</dbReference>
<dbReference type="KEGG" id="lji:ELX58_02930"/>
<dbReference type="AlphaFoldDB" id="A0A4P6ZK33"/>